<dbReference type="RefSeq" id="WP_344199020.1">
    <property type="nucleotide sequence ID" value="NZ_BAAAME010000002.1"/>
</dbReference>
<evidence type="ECO:0000313" key="3">
    <source>
        <dbReference type="Proteomes" id="UP001501057"/>
    </source>
</evidence>
<feature type="region of interest" description="Disordered" evidence="1">
    <location>
        <begin position="38"/>
        <end position="70"/>
    </location>
</feature>
<sequence length="70" mass="7378">MAHQNLMTSNSALAAVALTSTLFGLISIGEAGRRTVSDLRQRGGAARSRPADALAARRARRSRRTESVAA</sequence>
<gene>
    <name evidence="2" type="ORF">GCM10009710_13230</name>
</gene>
<evidence type="ECO:0000313" key="2">
    <source>
        <dbReference type="EMBL" id="GAA1733886.1"/>
    </source>
</evidence>
<accession>A0ABP4VPN0</accession>
<reference evidence="3" key="1">
    <citation type="journal article" date="2019" name="Int. J. Syst. Evol. Microbiol.">
        <title>The Global Catalogue of Microorganisms (GCM) 10K type strain sequencing project: providing services to taxonomists for standard genome sequencing and annotation.</title>
        <authorList>
            <consortium name="The Broad Institute Genomics Platform"/>
            <consortium name="The Broad Institute Genome Sequencing Center for Infectious Disease"/>
            <person name="Wu L."/>
            <person name="Ma J."/>
        </authorList>
    </citation>
    <scope>NUCLEOTIDE SEQUENCE [LARGE SCALE GENOMIC DNA]</scope>
    <source>
        <strain evidence="3">JCM 13518</strain>
    </source>
</reference>
<name>A0ABP4VPN0_9ACTN</name>
<keyword evidence="3" id="KW-1185">Reference proteome</keyword>
<comment type="caution">
    <text evidence="2">The sequence shown here is derived from an EMBL/GenBank/DDBJ whole genome shotgun (WGS) entry which is preliminary data.</text>
</comment>
<evidence type="ECO:0000256" key="1">
    <source>
        <dbReference type="SAM" id="MobiDB-lite"/>
    </source>
</evidence>
<dbReference type="Proteomes" id="UP001501057">
    <property type="component" value="Unassembled WGS sequence"/>
</dbReference>
<dbReference type="EMBL" id="BAAAME010000002">
    <property type="protein sequence ID" value="GAA1733886.1"/>
    <property type="molecule type" value="Genomic_DNA"/>
</dbReference>
<organism evidence="2 3">
    <name type="scientific">Aeromicrobium alkaliterrae</name>
    <dbReference type="NCBI Taxonomy" id="302168"/>
    <lineage>
        <taxon>Bacteria</taxon>
        <taxon>Bacillati</taxon>
        <taxon>Actinomycetota</taxon>
        <taxon>Actinomycetes</taxon>
        <taxon>Propionibacteriales</taxon>
        <taxon>Nocardioidaceae</taxon>
        <taxon>Aeromicrobium</taxon>
    </lineage>
</organism>
<feature type="compositionally biased region" description="Low complexity" evidence="1">
    <location>
        <begin position="45"/>
        <end position="56"/>
    </location>
</feature>
<protein>
    <submittedName>
        <fullName evidence="2">Uncharacterized protein</fullName>
    </submittedName>
</protein>
<proteinExistence type="predicted"/>